<dbReference type="EMBL" id="BMWV01000003">
    <property type="protein sequence ID" value="GGY36700.1"/>
    <property type="molecule type" value="Genomic_DNA"/>
</dbReference>
<evidence type="ECO:0000313" key="3">
    <source>
        <dbReference type="Proteomes" id="UP000292307"/>
    </source>
</evidence>
<evidence type="ECO:0000313" key="4">
    <source>
        <dbReference type="Proteomes" id="UP000628442"/>
    </source>
</evidence>
<dbReference type="OrthoDB" id="8780598at2"/>
<dbReference type="EMBL" id="CP036401">
    <property type="protein sequence ID" value="QBI01308.1"/>
    <property type="molecule type" value="Genomic_DNA"/>
</dbReference>
<evidence type="ECO:0000313" key="2">
    <source>
        <dbReference type="EMBL" id="QBI01308.1"/>
    </source>
</evidence>
<reference evidence="2 3" key="2">
    <citation type="submission" date="2019-02" db="EMBL/GenBank/DDBJ databases">
        <title>Draft Genome Sequences of Six Type Strains of the Genus Massilia.</title>
        <authorList>
            <person name="Miess H."/>
            <person name="Frediansyhah A."/>
            <person name="Gross H."/>
        </authorList>
    </citation>
    <scope>NUCLEOTIDE SEQUENCE [LARGE SCALE GENOMIC DNA]</scope>
    <source>
        <strain evidence="2 3">DSM 17472</strain>
    </source>
</reference>
<protein>
    <submittedName>
        <fullName evidence="1">Uncharacterized protein</fullName>
    </submittedName>
</protein>
<dbReference type="Proteomes" id="UP000628442">
    <property type="component" value="Unassembled WGS sequence"/>
</dbReference>
<reference evidence="1" key="1">
    <citation type="journal article" date="2014" name="Int. J. Syst. Evol. Microbiol.">
        <title>Complete genome sequence of Corynebacterium casei LMG S-19264T (=DSM 44701T), isolated from a smear-ripened cheese.</title>
        <authorList>
            <consortium name="US DOE Joint Genome Institute (JGI-PGF)"/>
            <person name="Walter F."/>
            <person name="Albersmeier A."/>
            <person name="Kalinowski J."/>
            <person name="Ruckert C."/>
        </authorList>
    </citation>
    <scope>NUCLEOTIDE SEQUENCE</scope>
    <source>
        <strain evidence="1">KCTC 12343</strain>
    </source>
</reference>
<name>A0A411WXD0_9BURK</name>
<dbReference type="Proteomes" id="UP000292307">
    <property type="component" value="Chromosome"/>
</dbReference>
<organism evidence="1 4">
    <name type="scientific">Pseudoduganella albidiflava</name>
    <dbReference type="NCBI Taxonomy" id="321983"/>
    <lineage>
        <taxon>Bacteria</taxon>
        <taxon>Pseudomonadati</taxon>
        <taxon>Pseudomonadota</taxon>
        <taxon>Betaproteobacteria</taxon>
        <taxon>Burkholderiales</taxon>
        <taxon>Oxalobacteraceae</taxon>
        <taxon>Telluria group</taxon>
        <taxon>Pseudoduganella</taxon>
    </lineage>
</organism>
<dbReference type="RefSeq" id="WP_131145430.1">
    <property type="nucleotide sequence ID" value="NZ_BMWV01000003.1"/>
</dbReference>
<keyword evidence="3" id="KW-1185">Reference proteome</keyword>
<dbReference type="AlphaFoldDB" id="A0A411WXD0"/>
<accession>A0A411WXD0</accession>
<evidence type="ECO:0000313" key="1">
    <source>
        <dbReference type="EMBL" id="GGY36700.1"/>
    </source>
</evidence>
<reference evidence="1" key="3">
    <citation type="submission" date="2022-12" db="EMBL/GenBank/DDBJ databases">
        <authorList>
            <person name="Sun Q."/>
            <person name="Kim S."/>
        </authorList>
    </citation>
    <scope>NUCLEOTIDE SEQUENCE</scope>
    <source>
        <strain evidence="1">KCTC 12343</strain>
    </source>
</reference>
<sequence>MAYQFEFRPHHGWGPVALGASREEVREAMHAAGFPLRSVRRELDYYCTNSIQVEYTEGRASFIGVSYSAEYDACYRGRHVFDMPAKELFKLIASGEEAPHRFDISSYFFPDQVMTLWDADRQYDRIGGEKRVVWAQVGIGNADYAAFCMAR</sequence>
<proteinExistence type="predicted"/>
<gene>
    <name evidence="2" type="ORF">EYF70_10980</name>
    <name evidence="1" type="ORF">GCM10007387_18800</name>
</gene>